<dbReference type="EMBL" id="FWYC01000017">
    <property type="protein sequence ID" value="SMD22668.1"/>
    <property type="molecule type" value="Genomic_DNA"/>
</dbReference>
<feature type="region of interest" description="Disordered" evidence="1">
    <location>
        <begin position="1"/>
        <end position="74"/>
    </location>
</feature>
<reference evidence="3" key="1">
    <citation type="submission" date="2017-04" db="EMBL/GenBank/DDBJ databases">
        <authorList>
            <person name="Varghese N."/>
            <person name="Submissions S."/>
        </authorList>
    </citation>
    <scope>NUCLEOTIDE SEQUENCE [LARGE SCALE GENOMIC DNA]</scope>
    <source>
        <strain evidence="3">DSM 44073</strain>
    </source>
</reference>
<feature type="region of interest" description="Disordered" evidence="1">
    <location>
        <begin position="89"/>
        <end position="265"/>
    </location>
</feature>
<feature type="compositionally biased region" description="Basic and acidic residues" evidence="1">
    <location>
        <begin position="94"/>
        <end position="103"/>
    </location>
</feature>
<feature type="compositionally biased region" description="Basic and acidic residues" evidence="1">
    <location>
        <begin position="242"/>
        <end position="256"/>
    </location>
</feature>
<dbReference type="Proteomes" id="UP000192840">
    <property type="component" value="Unassembled WGS sequence"/>
</dbReference>
<feature type="compositionally biased region" description="Basic residues" evidence="1">
    <location>
        <begin position="181"/>
        <end position="215"/>
    </location>
</feature>
<keyword evidence="3" id="KW-1185">Reference proteome</keyword>
<evidence type="ECO:0000313" key="3">
    <source>
        <dbReference type="Proteomes" id="UP000192840"/>
    </source>
</evidence>
<evidence type="ECO:0000313" key="2">
    <source>
        <dbReference type="EMBL" id="SMD22668.1"/>
    </source>
</evidence>
<accession>A0A1W2FM39</accession>
<protein>
    <submittedName>
        <fullName evidence="2">Uncharacterized protein</fullName>
    </submittedName>
</protein>
<evidence type="ECO:0000256" key="1">
    <source>
        <dbReference type="SAM" id="MobiDB-lite"/>
    </source>
</evidence>
<sequence length="322" mass="34851">MGPHRQHNPQSNRQPPKATGVPSTHRRRYPLIRLPGVWGQSPRGSTQRKLAARKVTTRSVAPLQGRRPQSDHPIGDLLVLRNTLIVIGDNQNDPSRRRLDSIEPRLNPGPQHRGQLLGRSFLISPRPEVDGGGGNGPTGVVPSPLNRPPTGPNLIRGPGSQPGDSRVVVNPNRSLGSPRLGNRRRRHNRRSRHSRRSRGSAGSRRRHRRLLRRGLRGSGGSGHGRRRCGRPSGNRGCVGRPPAEEAHNADHQRDGGDAEQGEAGGLGRTGRACGLGGGHRSSVLLARARTLWRPVRTPRSRLTSIGSAARAASDSTSALSSW</sequence>
<name>A0A1W2FM39_9PSEU</name>
<proteinExistence type="predicted"/>
<dbReference type="AlphaFoldDB" id="A0A1W2FM39"/>
<gene>
    <name evidence="2" type="ORF">SAMN05660733_06911</name>
</gene>
<organism evidence="2 3">
    <name type="scientific">Lentzea albidocapillata</name>
    <dbReference type="NCBI Taxonomy" id="40571"/>
    <lineage>
        <taxon>Bacteria</taxon>
        <taxon>Bacillati</taxon>
        <taxon>Actinomycetota</taxon>
        <taxon>Actinomycetes</taxon>
        <taxon>Pseudonocardiales</taxon>
        <taxon>Pseudonocardiaceae</taxon>
        <taxon>Lentzea</taxon>
    </lineage>
</organism>